<gene>
    <name evidence="1" type="primary">BQ5605_C001g00095</name>
    <name evidence="1" type="ORF">BQ5605_C001G00095</name>
</gene>
<dbReference type="EMBL" id="FQNC01000043">
    <property type="protein sequence ID" value="SGY43974.1"/>
    <property type="molecule type" value="Genomic_DNA"/>
</dbReference>
<organism evidence="1 2">
    <name type="scientific">Microbotryum silenes-dioicae</name>
    <dbReference type="NCBI Taxonomy" id="796604"/>
    <lineage>
        <taxon>Eukaryota</taxon>
        <taxon>Fungi</taxon>
        <taxon>Dikarya</taxon>
        <taxon>Basidiomycota</taxon>
        <taxon>Pucciniomycotina</taxon>
        <taxon>Microbotryomycetes</taxon>
        <taxon>Microbotryales</taxon>
        <taxon>Microbotryaceae</taxon>
        <taxon>Microbotryum</taxon>
    </lineage>
</organism>
<proteinExistence type="predicted"/>
<evidence type="ECO:0000313" key="2">
    <source>
        <dbReference type="Proteomes" id="UP000249464"/>
    </source>
</evidence>
<name>A0A2X0P4X1_9BASI</name>
<protein>
    <submittedName>
        <fullName evidence="1">BQ5605_C001g00095 protein</fullName>
    </submittedName>
</protein>
<dbReference type="AlphaFoldDB" id="A0A2X0P4X1"/>
<dbReference type="Proteomes" id="UP000249464">
    <property type="component" value="Unassembled WGS sequence"/>
</dbReference>
<reference evidence="1 2" key="1">
    <citation type="submission" date="2016-11" db="EMBL/GenBank/DDBJ databases">
        <authorList>
            <person name="Jaros S."/>
            <person name="Januszkiewicz K."/>
            <person name="Wedrychowicz H."/>
        </authorList>
    </citation>
    <scope>NUCLEOTIDE SEQUENCE [LARGE SCALE GENOMIC DNA]</scope>
</reference>
<sequence length="265" mass="30149">MYCPCQSRSSLTVFAFCGGSPNLAELDKCRPMIVKQSRIQKRLGWLINESKNSAHSAVSFDGDCTARSTQFRPGRVRSTRALQLLRRCQLPLRLRLPSGLLPKYRIDKSWMETYKPTYVIPTGDAPSSLWERSDELHDLKISLDEQVKHLFNLYDSDFDATRLAHSSSRTCSADEEVFRQLAFRVTNKEVARIAAALLEIDMDVATTEAEKHINRILAELQSVEDKIYGTDAQMLDMRNEIRGYVNTLGILGRIKDKFLDQADTV</sequence>
<evidence type="ECO:0000313" key="1">
    <source>
        <dbReference type="EMBL" id="SGY43974.1"/>
    </source>
</evidence>
<accession>A0A2X0P4X1</accession>
<keyword evidence="2" id="KW-1185">Reference proteome</keyword>